<dbReference type="Pfam" id="PF13472">
    <property type="entry name" value="Lipase_GDSL_2"/>
    <property type="match status" value="1"/>
</dbReference>
<sequence>MVLLRLALVAMMAVTGVGAALAAPQRKSAAPTLQTDSRKMIAPQALAGFYRDLARLEAGEIDHLHILQLGDSHTAGDVFSGRLRSRFQQMFGAAGRGAMPPGKTFPGIRQKEVSLAQGGAWTMRNSKQGNPDDLAYGLSGFVAVSGQGGGWMQVSPTEDKLFQSARIDFLHAEVGGAFEVLLDGEAVETVSTEGPDGRPGHVQVAAPHGARTLGLATSAPDVRIKGWSLLEARPGVLVESFGIVGATVRVVERWHPASVAADLEALRPTLVILAYGTNEGFEVTLDLAEYRATFARVLGQWRRRAPILVAGPPDGRRAAPACKEKPKKGKKPAPCRWFTPANLPLVRAIQRQEAQAAGAAFWDWSAQMPEPGGIERWVKAEPPMARGDYVHFTTLGYESAADALFEQLMDGYAQFKAKSLPVKPR</sequence>
<dbReference type="SUPFAM" id="SSF52266">
    <property type="entry name" value="SGNH hydrolase"/>
    <property type="match status" value="1"/>
</dbReference>
<comment type="caution">
    <text evidence="3">The sequence shown here is derived from an EMBL/GenBank/DDBJ whole genome shotgun (WGS) entry which is preliminary data.</text>
</comment>
<dbReference type="OrthoDB" id="7985403at2"/>
<proteinExistence type="predicted"/>
<evidence type="ECO:0000259" key="2">
    <source>
        <dbReference type="Pfam" id="PF13472"/>
    </source>
</evidence>
<evidence type="ECO:0000313" key="4">
    <source>
        <dbReference type="Proteomes" id="UP000078543"/>
    </source>
</evidence>
<dbReference type="InterPro" id="IPR013830">
    <property type="entry name" value="SGNH_hydro"/>
</dbReference>
<dbReference type="GO" id="GO:0016788">
    <property type="term" value="F:hydrolase activity, acting on ester bonds"/>
    <property type="evidence" value="ECO:0007669"/>
    <property type="project" value="UniProtKB-ARBA"/>
</dbReference>
<feature type="domain" description="SGNH hydrolase-type esterase" evidence="2">
    <location>
        <begin position="225"/>
        <end position="398"/>
    </location>
</feature>
<reference evidence="3 4" key="1">
    <citation type="submission" date="2016-04" db="EMBL/GenBank/DDBJ databases">
        <title>Draft genome sequence of freshwater magnetotactic bacteria Magnetospirillum marisnigri SP-1 and Magnetospirillum moscoviense BB-1.</title>
        <authorList>
            <person name="Koziaeva V."/>
            <person name="Dziuba M.V."/>
            <person name="Ivanov T.M."/>
            <person name="Kuznetsov B."/>
            <person name="Grouzdev D.S."/>
        </authorList>
    </citation>
    <scope>NUCLEOTIDE SEQUENCE [LARGE SCALE GENOMIC DNA]</scope>
    <source>
        <strain evidence="3 4">BB-1</strain>
    </source>
</reference>
<name>A0A178MZC3_9PROT</name>
<dbReference type="RefSeq" id="WP_068497884.1">
    <property type="nucleotide sequence ID" value="NZ_LWQU01000095.1"/>
</dbReference>
<feature type="signal peptide" evidence="1">
    <location>
        <begin position="1"/>
        <end position="22"/>
    </location>
</feature>
<evidence type="ECO:0000313" key="3">
    <source>
        <dbReference type="EMBL" id="OAN55723.1"/>
    </source>
</evidence>
<accession>A0A178MZC3</accession>
<feature type="chain" id="PRO_5008092416" description="SGNH hydrolase-type esterase domain-containing protein" evidence="1">
    <location>
        <begin position="23"/>
        <end position="425"/>
    </location>
</feature>
<dbReference type="Proteomes" id="UP000078543">
    <property type="component" value="Unassembled WGS sequence"/>
</dbReference>
<dbReference type="EMBL" id="LWQU01000095">
    <property type="protein sequence ID" value="OAN55723.1"/>
    <property type="molecule type" value="Genomic_DNA"/>
</dbReference>
<dbReference type="Gene3D" id="3.40.50.1110">
    <property type="entry name" value="SGNH hydrolase"/>
    <property type="match status" value="1"/>
</dbReference>
<keyword evidence="4" id="KW-1185">Reference proteome</keyword>
<dbReference type="Gene3D" id="2.60.120.1360">
    <property type="match status" value="1"/>
</dbReference>
<organism evidence="3 4">
    <name type="scientific">Magnetospirillum moscoviense</name>
    <dbReference type="NCBI Taxonomy" id="1437059"/>
    <lineage>
        <taxon>Bacteria</taxon>
        <taxon>Pseudomonadati</taxon>
        <taxon>Pseudomonadota</taxon>
        <taxon>Alphaproteobacteria</taxon>
        <taxon>Rhodospirillales</taxon>
        <taxon>Rhodospirillaceae</taxon>
        <taxon>Magnetospirillum</taxon>
    </lineage>
</organism>
<dbReference type="InterPro" id="IPR036514">
    <property type="entry name" value="SGNH_hydro_sf"/>
</dbReference>
<protein>
    <recommendedName>
        <fullName evidence="2">SGNH hydrolase-type esterase domain-containing protein</fullName>
    </recommendedName>
</protein>
<keyword evidence="1" id="KW-0732">Signal</keyword>
<gene>
    <name evidence="3" type="ORF">A6A05_08190</name>
</gene>
<dbReference type="AlphaFoldDB" id="A0A178MZC3"/>
<evidence type="ECO:0000256" key="1">
    <source>
        <dbReference type="SAM" id="SignalP"/>
    </source>
</evidence>
<dbReference type="STRING" id="1437059.A6A05_08190"/>